<protein>
    <submittedName>
        <fullName evidence="2">Uncharacterized protein</fullName>
    </submittedName>
</protein>
<accession>A0A932M172</accession>
<dbReference type="EMBL" id="JACPSX010000229">
    <property type="protein sequence ID" value="MBI3015743.1"/>
    <property type="molecule type" value="Genomic_DNA"/>
</dbReference>
<dbReference type="Proteomes" id="UP000741360">
    <property type="component" value="Unassembled WGS sequence"/>
</dbReference>
<sequence length="86" mass="9154">MLKKLFSASVLGAVTLIFAVSTAMAFQCPGLIRQAREALGKSALAKADKDSIEKMVAEAQDLHGKGQHQASIDKVNEALKMLGVKK</sequence>
<evidence type="ECO:0000313" key="2">
    <source>
        <dbReference type="EMBL" id="MBI3015743.1"/>
    </source>
</evidence>
<gene>
    <name evidence="2" type="ORF">HYY65_11960</name>
</gene>
<dbReference type="AlphaFoldDB" id="A0A932M172"/>
<evidence type="ECO:0000256" key="1">
    <source>
        <dbReference type="SAM" id="SignalP"/>
    </source>
</evidence>
<reference evidence="2" key="1">
    <citation type="submission" date="2020-07" db="EMBL/GenBank/DDBJ databases">
        <title>Huge and variable diversity of episymbiotic CPR bacteria and DPANN archaea in groundwater ecosystems.</title>
        <authorList>
            <person name="He C.Y."/>
            <person name="Keren R."/>
            <person name="Whittaker M."/>
            <person name="Farag I.F."/>
            <person name="Doudna J."/>
            <person name="Cate J.H.D."/>
            <person name="Banfield J.F."/>
        </authorList>
    </citation>
    <scope>NUCLEOTIDE SEQUENCE</scope>
    <source>
        <strain evidence="2">NC_groundwater_717_Ag_S-0.2um_59_8</strain>
    </source>
</reference>
<name>A0A932M172_UNCTE</name>
<comment type="caution">
    <text evidence="2">The sequence shown here is derived from an EMBL/GenBank/DDBJ whole genome shotgun (WGS) entry which is preliminary data.</text>
</comment>
<evidence type="ECO:0000313" key="3">
    <source>
        <dbReference type="Proteomes" id="UP000741360"/>
    </source>
</evidence>
<proteinExistence type="predicted"/>
<organism evidence="2 3">
    <name type="scientific">Tectimicrobiota bacterium</name>
    <dbReference type="NCBI Taxonomy" id="2528274"/>
    <lineage>
        <taxon>Bacteria</taxon>
        <taxon>Pseudomonadati</taxon>
        <taxon>Nitrospinota/Tectimicrobiota group</taxon>
        <taxon>Candidatus Tectimicrobiota</taxon>
    </lineage>
</organism>
<keyword evidence="1" id="KW-0732">Signal</keyword>
<feature type="signal peptide" evidence="1">
    <location>
        <begin position="1"/>
        <end position="25"/>
    </location>
</feature>
<feature type="chain" id="PRO_5038102727" evidence="1">
    <location>
        <begin position="26"/>
        <end position="86"/>
    </location>
</feature>